<dbReference type="InParanoid" id="A0A068UH74"/>
<evidence type="ECO:0000313" key="1">
    <source>
        <dbReference type="EMBL" id="CDP06998.1"/>
    </source>
</evidence>
<gene>
    <name evidence="1" type="ORF">GSCOC_T00024076001</name>
</gene>
<dbReference type="Proteomes" id="UP000295252">
    <property type="component" value="Chromosome I"/>
</dbReference>
<protein>
    <submittedName>
        <fullName evidence="1">Uncharacterized protein</fullName>
    </submittedName>
</protein>
<reference evidence="2" key="1">
    <citation type="journal article" date="2014" name="Science">
        <title>The coffee genome provides insight into the convergent evolution of caffeine biosynthesis.</title>
        <authorList>
            <person name="Denoeud F."/>
            <person name="Carretero-Paulet L."/>
            <person name="Dereeper A."/>
            <person name="Droc G."/>
            <person name="Guyot R."/>
            <person name="Pietrella M."/>
            <person name="Zheng C."/>
            <person name="Alberti A."/>
            <person name="Anthony F."/>
            <person name="Aprea G."/>
            <person name="Aury J.M."/>
            <person name="Bento P."/>
            <person name="Bernard M."/>
            <person name="Bocs S."/>
            <person name="Campa C."/>
            <person name="Cenci A."/>
            <person name="Combes M.C."/>
            <person name="Crouzillat D."/>
            <person name="Da Silva C."/>
            <person name="Daddiego L."/>
            <person name="De Bellis F."/>
            <person name="Dussert S."/>
            <person name="Garsmeur O."/>
            <person name="Gayraud T."/>
            <person name="Guignon V."/>
            <person name="Jahn K."/>
            <person name="Jamilloux V."/>
            <person name="Joet T."/>
            <person name="Labadie K."/>
            <person name="Lan T."/>
            <person name="Leclercq J."/>
            <person name="Lepelley M."/>
            <person name="Leroy T."/>
            <person name="Li L.T."/>
            <person name="Librado P."/>
            <person name="Lopez L."/>
            <person name="Munoz A."/>
            <person name="Noel B."/>
            <person name="Pallavicini A."/>
            <person name="Perrotta G."/>
            <person name="Poncet V."/>
            <person name="Pot D."/>
            <person name="Priyono X."/>
            <person name="Rigoreau M."/>
            <person name="Rouard M."/>
            <person name="Rozas J."/>
            <person name="Tranchant-Dubreuil C."/>
            <person name="VanBuren R."/>
            <person name="Zhang Q."/>
            <person name="Andrade A.C."/>
            <person name="Argout X."/>
            <person name="Bertrand B."/>
            <person name="de Kochko A."/>
            <person name="Graziosi G."/>
            <person name="Henry R.J."/>
            <person name="Jayarama X."/>
            <person name="Ming R."/>
            <person name="Nagai C."/>
            <person name="Rounsley S."/>
            <person name="Sankoff D."/>
            <person name="Giuliano G."/>
            <person name="Albert V.A."/>
            <person name="Wincker P."/>
            <person name="Lashermes P."/>
        </authorList>
    </citation>
    <scope>NUCLEOTIDE SEQUENCE [LARGE SCALE GENOMIC DNA]</scope>
    <source>
        <strain evidence="2">cv. DH200-94</strain>
    </source>
</reference>
<dbReference type="Gramene" id="CDP06998">
    <property type="protein sequence ID" value="CDP06998"/>
    <property type="gene ID" value="GSCOC_T00024076001"/>
</dbReference>
<evidence type="ECO:0000313" key="2">
    <source>
        <dbReference type="Proteomes" id="UP000295252"/>
    </source>
</evidence>
<sequence length="65" mass="7190">MKIEPATCLNPSSATFSRSFPQNLQLPHSFRPLGGGNCSKNELKKSKWFGAFCSLGFVSLTRIQQ</sequence>
<keyword evidence="2" id="KW-1185">Reference proteome</keyword>
<organism evidence="1 2">
    <name type="scientific">Coffea canephora</name>
    <name type="common">Robusta coffee</name>
    <dbReference type="NCBI Taxonomy" id="49390"/>
    <lineage>
        <taxon>Eukaryota</taxon>
        <taxon>Viridiplantae</taxon>
        <taxon>Streptophyta</taxon>
        <taxon>Embryophyta</taxon>
        <taxon>Tracheophyta</taxon>
        <taxon>Spermatophyta</taxon>
        <taxon>Magnoliopsida</taxon>
        <taxon>eudicotyledons</taxon>
        <taxon>Gunneridae</taxon>
        <taxon>Pentapetalae</taxon>
        <taxon>asterids</taxon>
        <taxon>lamiids</taxon>
        <taxon>Gentianales</taxon>
        <taxon>Rubiaceae</taxon>
        <taxon>Ixoroideae</taxon>
        <taxon>Gardenieae complex</taxon>
        <taxon>Bertiereae - Coffeeae clade</taxon>
        <taxon>Coffeeae</taxon>
        <taxon>Coffea</taxon>
    </lineage>
</organism>
<accession>A0A068UH74</accession>
<dbReference type="EMBL" id="HG739108">
    <property type="protein sequence ID" value="CDP06998.1"/>
    <property type="molecule type" value="Genomic_DNA"/>
</dbReference>
<name>A0A068UH74_COFCA</name>
<proteinExistence type="predicted"/>
<dbReference type="AlphaFoldDB" id="A0A068UH74"/>